<feature type="compositionally biased region" description="Basic and acidic residues" evidence="1">
    <location>
        <begin position="316"/>
        <end position="344"/>
    </location>
</feature>
<evidence type="ECO:0000313" key="2">
    <source>
        <dbReference type="EMBL" id="KAG5645278.1"/>
    </source>
</evidence>
<feature type="compositionally biased region" description="Basic residues" evidence="1">
    <location>
        <begin position="385"/>
        <end position="396"/>
    </location>
</feature>
<reference evidence="2" key="2">
    <citation type="submission" date="2021-10" db="EMBL/GenBank/DDBJ databases">
        <title>Phylogenomics reveals ancestral predisposition of the termite-cultivated fungus Termitomyces towards a domesticated lifestyle.</title>
        <authorList>
            <person name="Auxier B."/>
            <person name="Grum-Grzhimaylo A."/>
            <person name="Cardenas M.E."/>
            <person name="Lodge J.D."/>
            <person name="Laessoe T."/>
            <person name="Pedersen O."/>
            <person name="Smith M.E."/>
            <person name="Kuyper T.W."/>
            <person name="Franco-Molano E.A."/>
            <person name="Baroni T.J."/>
            <person name="Aanen D.K."/>
        </authorList>
    </citation>
    <scope>NUCLEOTIDE SEQUENCE</scope>
    <source>
        <strain evidence="2">AP01</strain>
        <tissue evidence="2">Mycelium</tissue>
    </source>
</reference>
<feature type="region of interest" description="Disordered" evidence="1">
    <location>
        <begin position="279"/>
        <end position="396"/>
    </location>
</feature>
<accession>A0A9P7G851</accession>
<feature type="compositionally biased region" description="Low complexity" evidence="1">
    <location>
        <begin position="192"/>
        <end position="202"/>
    </location>
</feature>
<feature type="compositionally biased region" description="Basic and acidic residues" evidence="1">
    <location>
        <begin position="234"/>
        <end position="252"/>
    </location>
</feature>
<gene>
    <name evidence="2" type="ORF">DXG03_006580</name>
</gene>
<evidence type="ECO:0000313" key="3">
    <source>
        <dbReference type="Proteomes" id="UP000775547"/>
    </source>
</evidence>
<reference evidence="2" key="1">
    <citation type="submission" date="2020-07" db="EMBL/GenBank/DDBJ databases">
        <authorList>
            <person name="Nieuwenhuis M."/>
            <person name="Van De Peppel L.J.J."/>
        </authorList>
    </citation>
    <scope>NUCLEOTIDE SEQUENCE</scope>
    <source>
        <strain evidence="2">AP01</strain>
        <tissue evidence="2">Mycelium</tissue>
    </source>
</reference>
<dbReference type="AlphaFoldDB" id="A0A9P7G851"/>
<dbReference type="Proteomes" id="UP000775547">
    <property type="component" value="Unassembled WGS sequence"/>
</dbReference>
<feature type="compositionally biased region" description="Polar residues" evidence="1">
    <location>
        <begin position="159"/>
        <end position="171"/>
    </location>
</feature>
<protein>
    <submittedName>
        <fullName evidence="2">Uncharacterized protein</fullName>
    </submittedName>
</protein>
<feature type="region of interest" description="Disordered" evidence="1">
    <location>
        <begin position="138"/>
        <end position="252"/>
    </location>
</feature>
<organism evidence="2 3">
    <name type="scientific">Asterophora parasitica</name>
    <dbReference type="NCBI Taxonomy" id="117018"/>
    <lineage>
        <taxon>Eukaryota</taxon>
        <taxon>Fungi</taxon>
        <taxon>Dikarya</taxon>
        <taxon>Basidiomycota</taxon>
        <taxon>Agaricomycotina</taxon>
        <taxon>Agaricomycetes</taxon>
        <taxon>Agaricomycetidae</taxon>
        <taxon>Agaricales</taxon>
        <taxon>Tricholomatineae</taxon>
        <taxon>Lyophyllaceae</taxon>
        <taxon>Asterophora</taxon>
    </lineage>
</organism>
<evidence type="ECO:0000256" key="1">
    <source>
        <dbReference type="SAM" id="MobiDB-lite"/>
    </source>
</evidence>
<sequence length="396" mass="44858">MPPALYDRQRLIHDIVELDIRISQTLRSRLGHARWKRLNDVPITDSDVIQGRRNYERALETVLEPTCKDEQYPVLRELFIEEDSIEELIRTAEAGEFQTRDWYFMWAYLPENEREHYDGLISDLFRPFARLATRPLPIYSGMPPTGATPSRLPALPDGTVSQRPTSDSDVLTNRDALLRHPQSMGEQSGGRVPPSTVAVTPSPEKDAHPPTRLPLTENPSVSGYKRRRTLSPVPDKDPSHNPHPNDKRHKIDNLKALALSRIKGSSKENDASHAIRFKKEKRAASSLKDTGKKPPITSKTIVEGAMRGAQQQKVFQEQKAKEDEEAAKDAKRDRQAQAIIDEKARKRRPSKPNRRASIAGPKHFKEITAQTTSEAQQSRSSHSNPKSKKTPGHKWL</sequence>
<name>A0A9P7G851_9AGAR</name>
<comment type="caution">
    <text evidence="2">The sequence shown here is derived from an EMBL/GenBank/DDBJ whole genome shotgun (WGS) entry which is preliminary data.</text>
</comment>
<feature type="compositionally biased region" description="Basic residues" evidence="1">
    <location>
        <begin position="345"/>
        <end position="354"/>
    </location>
</feature>
<keyword evidence="3" id="KW-1185">Reference proteome</keyword>
<feature type="compositionally biased region" description="Polar residues" evidence="1">
    <location>
        <begin position="368"/>
        <end position="384"/>
    </location>
</feature>
<dbReference type="EMBL" id="JABCKV010000044">
    <property type="protein sequence ID" value="KAG5645278.1"/>
    <property type="molecule type" value="Genomic_DNA"/>
</dbReference>
<proteinExistence type="predicted"/>